<dbReference type="Proteomes" id="UP000663823">
    <property type="component" value="Unassembled WGS sequence"/>
</dbReference>
<feature type="compositionally biased region" description="Basic residues" evidence="1">
    <location>
        <begin position="151"/>
        <end position="160"/>
    </location>
</feature>
<accession>A0A818HDP4</accession>
<gene>
    <name evidence="6" type="ORF">FNK824_LOCUS23917</name>
    <name evidence="5" type="ORF">OTI717_LOCUS1906</name>
    <name evidence="3" type="ORF">RFH988_LOCUS19295</name>
    <name evidence="4" type="ORF">SEV965_LOCUS16190</name>
</gene>
<dbReference type="EMBL" id="CAJOAX010000087">
    <property type="protein sequence ID" value="CAF3504607.1"/>
    <property type="molecule type" value="Genomic_DNA"/>
</dbReference>
<dbReference type="OrthoDB" id="6022242at2759"/>
<feature type="region of interest" description="Disordered" evidence="1">
    <location>
        <begin position="108"/>
        <end position="163"/>
    </location>
</feature>
<comment type="caution">
    <text evidence="5">The sequence shown here is derived from an EMBL/GenBank/DDBJ whole genome shotgun (WGS) entry which is preliminary data.</text>
</comment>
<dbReference type="InterPro" id="IPR036034">
    <property type="entry name" value="PDZ_sf"/>
</dbReference>
<dbReference type="InterPro" id="IPR051342">
    <property type="entry name" value="PDZ_scaffold"/>
</dbReference>
<dbReference type="SMART" id="SM00228">
    <property type="entry name" value="PDZ"/>
    <property type="match status" value="1"/>
</dbReference>
<reference evidence="5" key="1">
    <citation type="submission" date="2021-02" db="EMBL/GenBank/DDBJ databases">
        <authorList>
            <person name="Nowell W R."/>
        </authorList>
    </citation>
    <scope>NUCLEOTIDE SEQUENCE</scope>
</reference>
<evidence type="ECO:0000313" key="5">
    <source>
        <dbReference type="EMBL" id="CAF3504607.1"/>
    </source>
</evidence>
<sequence length="411" mass="48399">MIKTDEIIIYSNSRNGLGIRILGAKRAINKSGIYIKQLLHDGLAQRDGRLKVGDQILSINNETAIGINRKHAVNILRSAAATNQVRLHVQHFIPPLSSNEYQQLLNNEKSTDDDDDDDNNNIYQIPNYNINKNKNDFHNRSLTTENEVRMRRSSRKHRQEQHRYSELNLPFENKNDREEQNINDQILAGLDVSHDALQSLLNSRFKLIDLVDLLKKIYPNLLLNDQKRELLFTQQLSQTSTDGRITLKDFERQSSVLLGEHINLLLPFYCSSKRISTVNDNKLVIELRREIALFRSKIDELQTKIITCEKTQRLSEQVEIEYEDLLKFVYEQLNQYKLNEINQLKQIRANQQLIEKLFNYLSIYINQSKDQHILSQLKYEYEQQQTFLPSSYQQNNYETFILSDKKYQQRI</sequence>
<evidence type="ECO:0000313" key="4">
    <source>
        <dbReference type="EMBL" id="CAF1107170.1"/>
    </source>
</evidence>
<dbReference type="SUPFAM" id="SSF50156">
    <property type="entry name" value="PDZ domain-like"/>
    <property type="match status" value="1"/>
</dbReference>
<dbReference type="PANTHER" id="PTHR19964">
    <property type="entry name" value="MULTIPLE PDZ DOMAIN PROTEIN"/>
    <property type="match status" value="1"/>
</dbReference>
<proteinExistence type="predicted"/>
<dbReference type="AlphaFoldDB" id="A0A818HDP4"/>
<feature type="domain" description="PDZ" evidence="2">
    <location>
        <begin position="6"/>
        <end position="91"/>
    </location>
</feature>
<dbReference type="Pfam" id="PF00595">
    <property type="entry name" value="PDZ"/>
    <property type="match status" value="1"/>
</dbReference>
<dbReference type="PROSITE" id="PS50106">
    <property type="entry name" value="PDZ"/>
    <property type="match status" value="1"/>
</dbReference>
<feature type="compositionally biased region" description="Low complexity" evidence="1">
    <location>
        <begin position="120"/>
        <end position="132"/>
    </location>
</feature>
<name>A0A818HDP4_9BILA</name>
<evidence type="ECO:0000313" key="6">
    <source>
        <dbReference type="EMBL" id="CAF3963460.1"/>
    </source>
</evidence>
<dbReference type="PANTHER" id="PTHR19964:SF94">
    <property type="entry name" value="SYNTAXIN-BINDING PROTEIN 4-LIKE"/>
    <property type="match status" value="1"/>
</dbReference>
<evidence type="ECO:0000256" key="1">
    <source>
        <dbReference type="SAM" id="MobiDB-lite"/>
    </source>
</evidence>
<evidence type="ECO:0000313" key="7">
    <source>
        <dbReference type="Proteomes" id="UP000663823"/>
    </source>
</evidence>
<dbReference type="EMBL" id="CAJNOU010000877">
    <property type="protein sequence ID" value="CAF1107170.1"/>
    <property type="molecule type" value="Genomic_DNA"/>
</dbReference>
<dbReference type="Proteomes" id="UP000663882">
    <property type="component" value="Unassembled WGS sequence"/>
</dbReference>
<organism evidence="5 7">
    <name type="scientific">Rotaria sordida</name>
    <dbReference type="NCBI Taxonomy" id="392033"/>
    <lineage>
        <taxon>Eukaryota</taxon>
        <taxon>Metazoa</taxon>
        <taxon>Spiralia</taxon>
        <taxon>Gnathifera</taxon>
        <taxon>Rotifera</taxon>
        <taxon>Eurotatoria</taxon>
        <taxon>Bdelloidea</taxon>
        <taxon>Philodinida</taxon>
        <taxon>Philodinidae</taxon>
        <taxon>Rotaria</taxon>
    </lineage>
</organism>
<dbReference type="EMBL" id="CAJNOO010001123">
    <property type="protein sequence ID" value="CAF1100593.1"/>
    <property type="molecule type" value="Genomic_DNA"/>
</dbReference>
<dbReference type="InterPro" id="IPR001478">
    <property type="entry name" value="PDZ"/>
</dbReference>
<evidence type="ECO:0000259" key="2">
    <source>
        <dbReference type="PROSITE" id="PS50106"/>
    </source>
</evidence>
<protein>
    <recommendedName>
        <fullName evidence="2">PDZ domain-containing protein</fullName>
    </recommendedName>
</protein>
<dbReference type="Gene3D" id="2.30.42.10">
    <property type="match status" value="1"/>
</dbReference>
<dbReference type="EMBL" id="CAJOBE010005175">
    <property type="protein sequence ID" value="CAF3963460.1"/>
    <property type="molecule type" value="Genomic_DNA"/>
</dbReference>
<dbReference type="Proteomes" id="UP000663889">
    <property type="component" value="Unassembled WGS sequence"/>
</dbReference>
<dbReference type="Proteomes" id="UP000663874">
    <property type="component" value="Unassembled WGS sequence"/>
</dbReference>
<evidence type="ECO:0000313" key="3">
    <source>
        <dbReference type="EMBL" id="CAF1100593.1"/>
    </source>
</evidence>